<dbReference type="RefSeq" id="WP_114003823.1">
    <property type="nucleotide sequence ID" value="NZ_QGDC01000002.1"/>
</dbReference>
<keyword evidence="8" id="KW-1185">Reference proteome</keyword>
<dbReference type="Proteomes" id="UP000253209">
    <property type="component" value="Unassembled WGS sequence"/>
</dbReference>
<dbReference type="PROSITE" id="PS51257">
    <property type="entry name" value="PROKAR_LIPOPROTEIN"/>
    <property type="match status" value="1"/>
</dbReference>
<evidence type="ECO:0000259" key="6">
    <source>
        <dbReference type="Pfam" id="PF17678"/>
    </source>
</evidence>
<dbReference type="OrthoDB" id="9758101at2"/>
<feature type="signal peptide" evidence="4">
    <location>
        <begin position="1"/>
        <end position="20"/>
    </location>
</feature>
<dbReference type="Pfam" id="PF07971">
    <property type="entry name" value="Glyco_hydro_92"/>
    <property type="match status" value="1"/>
</dbReference>
<dbReference type="GO" id="GO:0005829">
    <property type="term" value="C:cytosol"/>
    <property type="evidence" value="ECO:0007669"/>
    <property type="project" value="TreeGrafter"/>
</dbReference>
<dbReference type="PANTHER" id="PTHR12143">
    <property type="entry name" value="PEPTIDE N-GLYCANASE PNGASE -RELATED"/>
    <property type="match status" value="1"/>
</dbReference>
<dbReference type="AlphaFoldDB" id="A0A367GRR8"/>
<dbReference type="Gene3D" id="2.70.98.10">
    <property type="match status" value="1"/>
</dbReference>
<keyword evidence="7" id="KW-0378">Hydrolase</keyword>
<dbReference type="SUPFAM" id="SSF48208">
    <property type="entry name" value="Six-hairpin glycosidases"/>
    <property type="match status" value="1"/>
</dbReference>
<dbReference type="InterPro" id="IPR050883">
    <property type="entry name" value="PNGase"/>
</dbReference>
<dbReference type="GO" id="GO:0005975">
    <property type="term" value="P:carbohydrate metabolic process"/>
    <property type="evidence" value="ECO:0007669"/>
    <property type="project" value="InterPro"/>
</dbReference>
<protein>
    <submittedName>
        <fullName evidence="7">Glycoside hydrolase family 92 protein</fullName>
    </submittedName>
</protein>
<keyword evidence="4" id="KW-0732">Signal</keyword>
<dbReference type="NCBIfam" id="TIGR01180">
    <property type="entry name" value="aman2_put"/>
    <property type="match status" value="1"/>
</dbReference>
<dbReference type="InterPro" id="IPR008928">
    <property type="entry name" value="6-hairpin_glycosidase_sf"/>
</dbReference>
<comment type="cofactor">
    <cofactor evidence="1">
        <name>Ca(2+)</name>
        <dbReference type="ChEBI" id="CHEBI:29108"/>
    </cofactor>
</comment>
<dbReference type="FunFam" id="3.30.2080.10:FF:000001">
    <property type="entry name" value="Alpha-1,2-mannosidase subfamily"/>
    <property type="match status" value="1"/>
</dbReference>
<reference evidence="7 8" key="1">
    <citation type="submission" date="2018-05" db="EMBL/GenBank/DDBJ databases">
        <title>Mucilaginibacter hurinus sp. nov., isolated from briquette warehouse soil.</title>
        <authorList>
            <person name="Choi L."/>
        </authorList>
    </citation>
    <scope>NUCLEOTIDE SEQUENCE [LARGE SCALE GENOMIC DNA]</scope>
    <source>
        <strain evidence="7 8">ZR32</strain>
    </source>
</reference>
<feature type="domain" description="Glycosyl hydrolase family 92 N-terminal" evidence="6">
    <location>
        <begin position="40"/>
        <end position="317"/>
    </location>
</feature>
<comment type="caution">
    <text evidence="7">The sequence shown here is derived from an EMBL/GenBank/DDBJ whole genome shotgun (WGS) entry which is preliminary data.</text>
</comment>
<feature type="domain" description="Glycosyl hydrolase family 92" evidence="5">
    <location>
        <begin position="324"/>
        <end position="787"/>
    </location>
</feature>
<evidence type="ECO:0000259" key="5">
    <source>
        <dbReference type="Pfam" id="PF07971"/>
    </source>
</evidence>
<dbReference type="GO" id="GO:0000224">
    <property type="term" value="F:peptide-N4-(N-acetyl-beta-glucosaminyl)asparagine amidase activity"/>
    <property type="evidence" value="ECO:0007669"/>
    <property type="project" value="TreeGrafter"/>
</dbReference>
<evidence type="ECO:0000256" key="4">
    <source>
        <dbReference type="SAM" id="SignalP"/>
    </source>
</evidence>
<dbReference type="EMBL" id="QGDC01000002">
    <property type="protein sequence ID" value="RCH55788.1"/>
    <property type="molecule type" value="Genomic_DNA"/>
</dbReference>
<comment type="subunit">
    <text evidence="2">Monomer.</text>
</comment>
<dbReference type="Pfam" id="PF17678">
    <property type="entry name" value="Glyco_hydro_92N"/>
    <property type="match status" value="1"/>
</dbReference>
<evidence type="ECO:0000313" key="7">
    <source>
        <dbReference type="EMBL" id="RCH55788.1"/>
    </source>
</evidence>
<feature type="chain" id="PRO_5016809462" evidence="4">
    <location>
        <begin position="21"/>
        <end position="796"/>
    </location>
</feature>
<dbReference type="Gene3D" id="1.20.1610.10">
    <property type="entry name" value="alpha-1,2-mannosidases domains"/>
    <property type="match status" value="1"/>
</dbReference>
<evidence type="ECO:0000313" key="8">
    <source>
        <dbReference type="Proteomes" id="UP000253209"/>
    </source>
</evidence>
<dbReference type="Gene3D" id="3.30.2080.10">
    <property type="entry name" value="GH92 mannosidase domain"/>
    <property type="match status" value="1"/>
</dbReference>
<dbReference type="Gene3D" id="1.20.1050.60">
    <property type="entry name" value="alpha-1,2-mannosidase"/>
    <property type="match status" value="1"/>
</dbReference>
<evidence type="ECO:0000256" key="1">
    <source>
        <dbReference type="ARBA" id="ARBA00001913"/>
    </source>
</evidence>
<keyword evidence="3" id="KW-0106">Calcium</keyword>
<dbReference type="GO" id="GO:0006516">
    <property type="term" value="P:glycoprotein catabolic process"/>
    <property type="evidence" value="ECO:0007669"/>
    <property type="project" value="TreeGrafter"/>
</dbReference>
<dbReference type="InterPro" id="IPR005887">
    <property type="entry name" value="GH92_a_mannosidase_put"/>
</dbReference>
<sequence length="796" mass="88798">MKKKFSLIALSACILLSACNTENKDGETAVTEQEKQPVDYINPFIGASTKAGENQTEFFPGKTFPGAASPFGLAQFSPNTVTGGDNASGYSYENTSIEGFSVMHLSGTGWYGELGNFLVMPTTGPMKTVAGRLGKEAEGWRSEYKKENEKATAGYYSVLLDKYNVKAEMTVAPHSGIMRFTFPENKQSRIQIDLARRIAGTSVLQNVKVLNDSTIQGWMKCTPQGGGFGNGEANNPYTVYFYAKFSKPLKDFGVWSADIPDGWVRKRDEVVSDKYVQQVAKAAVLKGVTEKEGKHLGFYTEFATKANEQVYLKIGVSFVNIEGATANLNSEITGWDFDKVHRDVRKSWNNELSKMLVEGGTDEEKTVFYTGLYHAMLDPRSVVDVNGNYNGGDGKIHKATTFTKRSTFSGWDVFRSQFPLQSIINPTIVNDEINSLVELADENGKQYLERWEILNAYTGCMLGNPAVNVIADAYAKGIRDYDVQKAYKFAVNTCERSGNGEKGFAVYCDPKDEAIGYAGSPFSISNTLEFAYSEWCLAQLAKALGKKDDEAKYMKRSKSYVNIWDKESGWFRPKNEDGTWEALPKEGRLKHFYGTVESNPYQQGWFVPHDIPGMVAMMGGKEKTLADLTQFFEKAPADFIWNDYYNHANEPVHHVPFLFNRLGSPWLTQKWTREICKRAYHNKVYGLVGNEDLGQMSAWYILAASGFHPISPGDNRYELTSPVFSKITIKLDPKFATGKTFTVVANNNSDKNVYIQSAKLNGKVYTHSFINHADIIAGGTLELEMGDKPNENWGIN</sequence>
<dbReference type="GO" id="GO:0030246">
    <property type="term" value="F:carbohydrate binding"/>
    <property type="evidence" value="ECO:0007669"/>
    <property type="project" value="InterPro"/>
</dbReference>
<dbReference type="InterPro" id="IPR014718">
    <property type="entry name" value="GH-type_carb-bd"/>
</dbReference>
<dbReference type="InterPro" id="IPR012939">
    <property type="entry name" value="Glyco_hydro_92"/>
</dbReference>
<dbReference type="InterPro" id="IPR041371">
    <property type="entry name" value="GH92_N"/>
</dbReference>
<proteinExistence type="predicted"/>
<evidence type="ECO:0000256" key="2">
    <source>
        <dbReference type="ARBA" id="ARBA00011245"/>
    </source>
</evidence>
<evidence type="ECO:0000256" key="3">
    <source>
        <dbReference type="ARBA" id="ARBA00022837"/>
    </source>
</evidence>
<name>A0A367GRR8_9SPHI</name>
<gene>
    <name evidence="7" type="ORF">DJ568_03265</name>
</gene>
<dbReference type="PANTHER" id="PTHR12143:SF39">
    <property type="entry name" value="SECRETED PROTEIN"/>
    <property type="match status" value="1"/>
</dbReference>
<accession>A0A367GRR8</accession>
<organism evidence="7 8">
    <name type="scientific">Mucilaginibacter hurinus</name>
    <dbReference type="NCBI Taxonomy" id="2201324"/>
    <lineage>
        <taxon>Bacteria</taxon>
        <taxon>Pseudomonadati</taxon>
        <taxon>Bacteroidota</taxon>
        <taxon>Sphingobacteriia</taxon>
        <taxon>Sphingobacteriales</taxon>
        <taxon>Sphingobacteriaceae</taxon>
        <taxon>Mucilaginibacter</taxon>
    </lineage>
</organism>